<dbReference type="Proteomes" id="UP000627715">
    <property type="component" value="Unassembled WGS sequence"/>
</dbReference>
<accession>A0A916VK13</accession>
<sequence length="71" mass="7601">MNNAEIIEKSRICLAQAKALVYELDNAPVYIRRTENAIKARSTAVSAIQLVAELLKRVKAEGEGGSNGEGG</sequence>
<reference evidence="1" key="2">
    <citation type="submission" date="2020-09" db="EMBL/GenBank/DDBJ databases">
        <authorList>
            <person name="Sun Q."/>
            <person name="Zhou Y."/>
        </authorList>
    </citation>
    <scope>NUCLEOTIDE SEQUENCE</scope>
    <source>
        <strain evidence="1">CGMCC 1.15425</strain>
    </source>
</reference>
<organism evidence="1 2">
    <name type="scientific">Pseudohongiella nitratireducens</name>
    <dbReference type="NCBI Taxonomy" id="1768907"/>
    <lineage>
        <taxon>Bacteria</taxon>
        <taxon>Pseudomonadati</taxon>
        <taxon>Pseudomonadota</taxon>
        <taxon>Gammaproteobacteria</taxon>
        <taxon>Pseudomonadales</taxon>
        <taxon>Pseudohongiellaceae</taxon>
        <taxon>Pseudohongiella</taxon>
    </lineage>
</organism>
<protein>
    <submittedName>
        <fullName evidence="1">Uncharacterized protein</fullName>
    </submittedName>
</protein>
<keyword evidence="2" id="KW-1185">Reference proteome</keyword>
<dbReference type="RefSeq" id="WP_068811085.1">
    <property type="nucleotide sequence ID" value="NZ_BMIY01000015.1"/>
</dbReference>
<gene>
    <name evidence="1" type="ORF">GCM10011403_29470</name>
</gene>
<reference evidence="1" key="1">
    <citation type="journal article" date="2014" name="Int. J. Syst. Evol. Microbiol.">
        <title>Complete genome sequence of Corynebacterium casei LMG S-19264T (=DSM 44701T), isolated from a smear-ripened cheese.</title>
        <authorList>
            <consortium name="US DOE Joint Genome Institute (JGI-PGF)"/>
            <person name="Walter F."/>
            <person name="Albersmeier A."/>
            <person name="Kalinowski J."/>
            <person name="Ruckert C."/>
        </authorList>
    </citation>
    <scope>NUCLEOTIDE SEQUENCE</scope>
    <source>
        <strain evidence="1">CGMCC 1.15425</strain>
    </source>
</reference>
<evidence type="ECO:0000313" key="1">
    <source>
        <dbReference type="EMBL" id="GFZ84038.1"/>
    </source>
</evidence>
<name>A0A916VK13_9GAMM</name>
<evidence type="ECO:0000313" key="2">
    <source>
        <dbReference type="Proteomes" id="UP000627715"/>
    </source>
</evidence>
<comment type="caution">
    <text evidence="1">The sequence shown here is derived from an EMBL/GenBank/DDBJ whole genome shotgun (WGS) entry which is preliminary data.</text>
</comment>
<dbReference type="EMBL" id="BMIY01000015">
    <property type="protein sequence ID" value="GFZ84038.1"/>
    <property type="molecule type" value="Genomic_DNA"/>
</dbReference>
<proteinExistence type="predicted"/>
<dbReference type="AlphaFoldDB" id="A0A916VK13"/>